<reference evidence="3" key="2">
    <citation type="submission" date="2020-09" db="EMBL/GenBank/DDBJ databases">
        <title>Reference genome assembly for Australian Ascochyta lentis isolate Al4.</title>
        <authorList>
            <person name="Lee R.C."/>
            <person name="Farfan-Caceres L.M."/>
            <person name="Debler J.W."/>
            <person name="Williams A.H."/>
            <person name="Henares B.M."/>
        </authorList>
    </citation>
    <scope>NUCLEOTIDE SEQUENCE</scope>
    <source>
        <strain evidence="3">Al4</strain>
    </source>
</reference>
<dbReference type="OrthoDB" id="191139at2759"/>
<organism evidence="3 4">
    <name type="scientific">Ascochyta lentis</name>
    <dbReference type="NCBI Taxonomy" id="205686"/>
    <lineage>
        <taxon>Eukaryota</taxon>
        <taxon>Fungi</taxon>
        <taxon>Dikarya</taxon>
        <taxon>Ascomycota</taxon>
        <taxon>Pezizomycotina</taxon>
        <taxon>Dothideomycetes</taxon>
        <taxon>Pleosporomycetidae</taxon>
        <taxon>Pleosporales</taxon>
        <taxon>Pleosporineae</taxon>
        <taxon>Didymellaceae</taxon>
        <taxon>Ascochyta</taxon>
    </lineage>
</organism>
<comment type="caution">
    <text evidence="3">The sequence shown here is derived from an EMBL/GenBank/DDBJ whole genome shotgun (WGS) entry which is preliminary data.</text>
</comment>
<proteinExistence type="predicted"/>
<feature type="signal peptide" evidence="2">
    <location>
        <begin position="1"/>
        <end position="17"/>
    </location>
</feature>
<reference evidence="3" key="1">
    <citation type="submission" date="2018-12" db="EMBL/GenBank/DDBJ databases">
        <authorList>
            <person name="Syme R.A."/>
            <person name="Farfan-Caceres L."/>
            <person name="Lichtenzveig J."/>
        </authorList>
    </citation>
    <scope>NUCLEOTIDE SEQUENCE</scope>
    <source>
        <strain evidence="3">Al4</strain>
    </source>
</reference>
<evidence type="ECO:0000256" key="1">
    <source>
        <dbReference type="SAM" id="MobiDB-lite"/>
    </source>
</evidence>
<feature type="chain" id="PRO_5034122348" description="Lectin" evidence="2">
    <location>
        <begin position="18"/>
        <end position="383"/>
    </location>
</feature>
<name>A0A8H7J6K6_9PLEO</name>
<keyword evidence="4" id="KW-1185">Reference proteome</keyword>
<feature type="region of interest" description="Disordered" evidence="1">
    <location>
        <begin position="44"/>
        <end position="65"/>
    </location>
</feature>
<dbReference type="EMBL" id="RZGK01000007">
    <property type="protein sequence ID" value="KAF9697859.1"/>
    <property type="molecule type" value="Genomic_DNA"/>
</dbReference>
<evidence type="ECO:0000313" key="4">
    <source>
        <dbReference type="Proteomes" id="UP000651452"/>
    </source>
</evidence>
<keyword evidence="2" id="KW-0732">Signal</keyword>
<dbReference type="Proteomes" id="UP000651452">
    <property type="component" value="Unassembled WGS sequence"/>
</dbReference>
<evidence type="ECO:0000256" key="2">
    <source>
        <dbReference type="SAM" id="SignalP"/>
    </source>
</evidence>
<protein>
    <recommendedName>
        <fullName evidence="5">Lectin</fullName>
    </recommendedName>
</protein>
<evidence type="ECO:0008006" key="5">
    <source>
        <dbReference type="Google" id="ProtNLM"/>
    </source>
</evidence>
<dbReference type="AlphaFoldDB" id="A0A8H7J6K6"/>
<accession>A0A8H7J6K6</accession>
<evidence type="ECO:0000313" key="3">
    <source>
        <dbReference type="EMBL" id="KAF9697859.1"/>
    </source>
</evidence>
<sequence>MRIQLLAFPVFAACALCNLLVNNSSTKNDATPYYLRPDMGVDTAADLPVRRPPPPLPNRRSEPASDALWDKCRDKGCTLSWAMRTNDAEVGPVYSPQRDTAKSSFRSLDDLQTWGWNPFPADKVDEPFHDFYSTWGIGEALVDLGVSEYSDIYEGGENRLVFIDHKSFDAAAGSVDNQWYDVGGKHYRATGASYSFAINPKDGVIIGLNRLSPNYAAKDRTPPVPSDQMPALHQFSDVAWIGWDAMTGGDSDDIKNLRLFLSVGIVNVETRSVIRRALDAKGWELSPWPGHTFEQQWFETRAIIGTPNVQGFAYLLISHKDVLGNMFIDKVQVFQADTASRNPCIVMHLSKPTAQDSRQPQDGDRKIVEVVKVVEVHSLRAKL</sequence>
<gene>
    <name evidence="3" type="ORF">EKO04_004021</name>
</gene>